<dbReference type="Gene3D" id="1.10.1660.10">
    <property type="match status" value="1"/>
</dbReference>
<dbReference type="OrthoDB" id="5345718at2"/>
<dbReference type="Pfam" id="PF13411">
    <property type="entry name" value="MerR_1"/>
    <property type="match status" value="1"/>
</dbReference>
<dbReference type="GO" id="GO:0003677">
    <property type="term" value="F:DNA binding"/>
    <property type="evidence" value="ECO:0007669"/>
    <property type="project" value="UniProtKB-KW"/>
</dbReference>
<evidence type="ECO:0000256" key="2">
    <source>
        <dbReference type="SAM" id="MobiDB-lite"/>
    </source>
</evidence>
<feature type="domain" description="HTH merR-type" evidence="3">
    <location>
        <begin position="40"/>
        <end position="109"/>
    </location>
</feature>
<feature type="region of interest" description="Disordered" evidence="2">
    <location>
        <begin position="147"/>
        <end position="185"/>
    </location>
</feature>
<protein>
    <submittedName>
        <fullName evidence="4">Transcriptional regulator, MerR family</fullName>
    </submittedName>
</protein>
<comment type="caution">
    <text evidence="4">The sequence shown here is derived from an EMBL/GenBank/DDBJ whole genome shotgun (WGS) entry which is preliminary data.</text>
</comment>
<name>A0A080N3J2_9BIFI</name>
<evidence type="ECO:0000256" key="1">
    <source>
        <dbReference type="ARBA" id="ARBA00023125"/>
    </source>
</evidence>
<dbReference type="RefSeq" id="WP_044087433.1">
    <property type="nucleotide sequence ID" value="NZ_ATLK01000001.1"/>
</dbReference>
<gene>
    <name evidence="4" type="ORF">BBOMB_1117</name>
</gene>
<proteinExistence type="predicted"/>
<dbReference type="InterPro" id="IPR000551">
    <property type="entry name" value="MerR-type_HTH_dom"/>
</dbReference>
<dbReference type="InterPro" id="IPR047057">
    <property type="entry name" value="MerR_fam"/>
</dbReference>
<dbReference type="AlphaFoldDB" id="A0A080N3J2"/>
<dbReference type="EMBL" id="ATLK01000001">
    <property type="protein sequence ID" value="KFF31727.1"/>
    <property type="molecule type" value="Genomic_DNA"/>
</dbReference>
<keyword evidence="5" id="KW-1185">Reference proteome</keyword>
<dbReference type="PROSITE" id="PS00552">
    <property type="entry name" value="HTH_MERR_1"/>
    <property type="match status" value="1"/>
</dbReference>
<dbReference type="PROSITE" id="PS50937">
    <property type="entry name" value="HTH_MERR_2"/>
    <property type="match status" value="1"/>
</dbReference>
<dbReference type="NCBIfam" id="NF047375">
    <property type="entry name" value="HeatShock_HspR"/>
    <property type="match status" value="1"/>
</dbReference>
<organism evidence="4 5">
    <name type="scientific">Bifidobacterium bombi DSM 19703</name>
    <dbReference type="NCBI Taxonomy" id="1341695"/>
    <lineage>
        <taxon>Bacteria</taxon>
        <taxon>Bacillati</taxon>
        <taxon>Actinomycetota</taxon>
        <taxon>Actinomycetes</taxon>
        <taxon>Bifidobacteriales</taxon>
        <taxon>Bifidobacteriaceae</taxon>
        <taxon>Bifidobacterium</taxon>
    </lineage>
</organism>
<feature type="compositionally biased region" description="Basic and acidic residues" evidence="2">
    <location>
        <begin position="154"/>
        <end position="169"/>
    </location>
</feature>
<evidence type="ECO:0000259" key="3">
    <source>
        <dbReference type="PROSITE" id="PS50937"/>
    </source>
</evidence>
<evidence type="ECO:0000313" key="4">
    <source>
        <dbReference type="EMBL" id="KFF31727.1"/>
    </source>
</evidence>
<dbReference type="InterPro" id="IPR009061">
    <property type="entry name" value="DNA-bd_dom_put_sf"/>
</dbReference>
<dbReference type="Proteomes" id="UP000028730">
    <property type="component" value="Unassembled WGS sequence"/>
</dbReference>
<keyword evidence="1" id="KW-0238">DNA-binding</keyword>
<sequence>MASVDRQMRTLYAMCAIALEEHRADLDGADDAGFDIDLPVFSVGLAAQLADIHPQTLRQYDRLNLIVPQRTEGGARRYSLRDIERLVRAQHLSQDEGVTLSGVAYILRLEEENRQLRRDIKRLKERGNPSVFAADADGDITEVRRSTQARHWRREMSHRVRELPSRRPDAANPDTEDGVSEGKPGNSLVQRRALALWNDFLD</sequence>
<dbReference type="SUPFAM" id="SSF46955">
    <property type="entry name" value="Putative DNA-binding domain"/>
    <property type="match status" value="1"/>
</dbReference>
<dbReference type="CDD" id="cd04766">
    <property type="entry name" value="HTH_HspR"/>
    <property type="match status" value="1"/>
</dbReference>
<dbReference type="GO" id="GO:0003700">
    <property type="term" value="F:DNA-binding transcription factor activity"/>
    <property type="evidence" value="ECO:0007669"/>
    <property type="project" value="InterPro"/>
</dbReference>
<dbReference type="PANTHER" id="PTHR30204">
    <property type="entry name" value="REDOX-CYCLING DRUG-SENSING TRANSCRIPTIONAL ACTIVATOR SOXR"/>
    <property type="match status" value="1"/>
</dbReference>
<dbReference type="STRING" id="1341695.BBOMB_1117"/>
<evidence type="ECO:0000313" key="5">
    <source>
        <dbReference type="Proteomes" id="UP000028730"/>
    </source>
</evidence>
<accession>A0A080N3J2</accession>
<dbReference type="eggNOG" id="COG0789">
    <property type="taxonomic scope" value="Bacteria"/>
</dbReference>
<dbReference type="SMART" id="SM00422">
    <property type="entry name" value="HTH_MERR"/>
    <property type="match status" value="1"/>
</dbReference>
<reference evidence="4 5" key="1">
    <citation type="journal article" date="2014" name="Appl. Environ. Microbiol.">
        <title>Genomic encyclopedia of type strains of the genus Bifidobacterium.</title>
        <authorList>
            <person name="Milani C."/>
            <person name="Lugli G.A."/>
            <person name="Duranti S."/>
            <person name="Turroni F."/>
            <person name="Bottacini F."/>
            <person name="Mangifesta M."/>
            <person name="Sanchez B."/>
            <person name="Viappiani A."/>
            <person name="Mancabelli L."/>
            <person name="Taminiau B."/>
            <person name="Delcenserie V."/>
            <person name="Barrangou R."/>
            <person name="Margolles A."/>
            <person name="van Sinderen D."/>
            <person name="Ventura M."/>
        </authorList>
    </citation>
    <scope>NUCLEOTIDE SEQUENCE [LARGE SCALE GENOMIC DNA]</scope>
    <source>
        <strain evidence="4 5">DSM 19703</strain>
    </source>
</reference>
<dbReference type="PANTHER" id="PTHR30204:SF58">
    <property type="entry name" value="HTH-TYPE TRANSCRIPTIONAL REGULATOR YFMP"/>
    <property type="match status" value="1"/>
</dbReference>